<dbReference type="eggNOG" id="COG1765">
    <property type="taxonomic scope" value="Bacteria"/>
</dbReference>
<dbReference type="SUPFAM" id="SSF82784">
    <property type="entry name" value="OsmC-like"/>
    <property type="match status" value="1"/>
</dbReference>
<dbReference type="KEGG" id="mgz:GCW_03005"/>
<sequence length="137" mass="15762">MAKKEYAFTAKLNPDRTVTGKTPKHELLMDSSATKVPSPLELMMNGLMGCELSVISYYGPKLFGLQLEDLEMKVQAWRDPEPQDEYYGLRKIEIEWFVKSNKSLEEVKEIIKYAHKVCPVFNSLSGRIVIDEKFTLK</sequence>
<reference evidence="1 2" key="1">
    <citation type="journal article" date="2011" name="PLoS ONE">
        <title>Core proteome of the minimal cell: comparative proteomics of three mollicute species.</title>
        <authorList>
            <person name="Fisunov G.Y."/>
            <person name="Alexeev D.G."/>
            <person name="Bazaleev N.A."/>
            <person name="Ladygina V.G."/>
            <person name="Galyamina M.A."/>
            <person name="Kondratov I.G."/>
            <person name="Zhukova N.A."/>
            <person name="Serebryakova M.V."/>
            <person name="Demina I.A."/>
            <person name="Govorun V.M."/>
        </authorList>
    </citation>
    <scope>NUCLEOTIDE SEQUENCE [LARGE SCALE GENOMIC DNA]</scope>
    <source>
        <strain evidence="1 2">S6</strain>
    </source>
</reference>
<dbReference type="Proteomes" id="UP000018735">
    <property type="component" value="Chromosome"/>
</dbReference>
<accession>A0A0F6CL19</accession>
<dbReference type="InterPro" id="IPR003718">
    <property type="entry name" value="OsmC/Ohr_fam"/>
</dbReference>
<dbReference type="AlphaFoldDB" id="A0A0F6CL19"/>
<dbReference type="Gene3D" id="3.30.300.20">
    <property type="match status" value="1"/>
</dbReference>
<evidence type="ECO:0000313" key="2">
    <source>
        <dbReference type="Proteomes" id="UP000018735"/>
    </source>
</evidence>
<dbReference type="HOGENOM" id="CLU_1862951_0_0_14"/>
<dbReference type="Pfam" id="PF02566">
    <property type="entry name" value="OsmC"/>
    <property type="match status" value="1"/>
</dbReference>
<dbReference type="RefSeq" id="WP_011884762.1">
    <property type="nucleotide sequence ID" value="NC_023030.2"/>
</dbReference>
<dbReference type="InterPro" id="IPR036102">
    <property type="entry name" value="OsmC/Ohrsf"/>
</dbReference>
<evidence type="ECO:0000313" key="1">
    <source>
        <dbReference type="EMBL" id="AHB99791.1"/>
    </source>
</evidence>
<protein>
    <submittedName>
        <fullName evidence="1">Peroxyredoxin osmC-like protein</fullName>
    </submittedName>
</protein>
<dbReference type="PANTHER" id="PTHR34352:SF1">
    <property type="entry name" value="PROTEIN YHFA"/>
    <property type="match status" value="1"/>
</dbReference>
<dbReference type="PANTHER" id="PTHR34352">
    <property type="entry name" value="PROTEIN YHFA"/>
    <property type="match status" value="1"/>
</dbReference>
<proteinExistence type="predicted"/>
<name>A0A0F6CL19_MYCGL</name>
<gene>
    <name evidence="1" type="primary">osmC_2</name>
    <name evidence="1" type="ORF">GCW_03005</name>
</gene>
<dbReference type="EMBL" id="CP006916">
    <property type="protein sequence ID" value="AHB99791.1"/>
    <property type="molecule type" value="Genomic_DNA"/>
</dbReference>
<organism evidence="1 2">
    <name type="scientific">Mycoplasmoides gallisepticum S6</name>
    <dbReference type="NCBI Taxonomy" id="1006581"/>
    <lineage>
        <taxon>Bacteria</taxon>
        <taxon>Bacillati</taxon>
        <taxon>Mycoplasmatota</taxon>
        <taxon>Mycoplasmoidales</taxon>
        <taxon>Mycoplasmoidaceae</taxon>
        <taxon>Mycoplasmoides</taxon>
    </lineage>
</organism>
<dbReference type="InterPro" id="IPR015946">
    <property type="entry name" value="KH_dom-like_a/b"/>
</dbReference>